<gene>
    <name evidence="3" type="ORF">AB6A40_006774</name>
</gene>
<comment type="caution">
    <text evidence="3">The sequence shown here is derived from an EMBL/GenBank/DDBJ whole genome shotgun (WGS) entry which is preliminary data.</text>
</comment>
<dbReference type="EMBL" id="JBGFUD010005009">
    <property type="protein sequence ID" value="MFH4980065.1"/>
    <property type="molecule type" value="Genomic_DNA"/>
</dbReference>
<protein>
    <recommendedName>
        <fullName evidence="2">Nucleotide-diphospho-sugar transferase domain-containing protein</fullName>
    </recommendedName>
</protein>
<organism evidence="3 4">
    <name type="scientific">Gnathostoma spinigerum</name>
    <dbReference type="NCBI Taxonomy" id="75299"/>
    <lineage>
        <taxon>Eukaryota</taxon>
        <taxon>Metazoa</taxon>
        <taxon>Ecdysozoa</taxon>
        <taxon>Nematoda</taxon>
        <taxon>Chromadorea</taxon>
        <taxon>Rhabditida</taxon>
        <taxon>Spirurina</taxon>
        <taxon>Gnathostomatomorpha</taxon>
        <taxon>Gnathostomatoidea</taxon>
        <taxon>Gnathostomatidae</taxon>
        <taxon>Gnathostoma</taxon>
    </lineage>
</organism>
<keyword evidence="4" id="KW-1185">Reference proteome</keyword>
<sequence length="388" mass="44632">MSGIRWTQRIVGCLLIYAFIHCIVTIVDYRTVIERTVIPEKRESDGPLIKKDGDPKKGKSGSLKCVNIVRSTGKKPILTKGPRSDKIEMHPPRNLTQKVPKMAESFLKALELAAEELRSKSPDFIYFNLINHAYLNLTLNWLCNLAALSSKLHKKVLIVSFDKQSCVVISKEWPDLKCVPMEVPSEYNRPLLWGHQNYINLLTARAKLMLFLVQLQIPYVLVESDAVWLRDPTDFFINQTLIDDADIIVPTKGYTTNGVYSFDPMIVYPTNGSLYLMEEIERQLTSNPKLFDQDVLESLCRRQYQGVVCRLFEWTNVADGKWFKLSDHQRSGFIPYIINNNYYVGVTDKISRQALNGFWFLTLKNSCSKSKSGNQLKKQLSKLRRKNK</sequence>
<feature type="transmembrane region" description="Helical" evidence="1">
    <location>
        <begin position="6"/>
        <end position="27"/>
    </location>
</feature>
<name>A0ABD6EKI6_9BILA</name>
<reference evidence="3 4" key="1">
    <citation type="submission" date="2024-08" db="EMBL/GenBank/DDBJ databases">
        <title>Gnathostoma spinigerum genome.</title>
        <authorList>
            <person name="Gonzalez-Bertolin B."/>
            <person name="Monzon S."/>
            <person name="Zaballos A."/>
            <person name="Jimenez P."/>
            <person name="Dekumyoy P."/>
            <person name="Varona S."/>
            <person name="Cuesta I."/>
            <person name="Sumanam S."/>
            <person name="Adisakwattana P."/>
            <person name="Gasser R.B."/>
            <person name="Hernandez-Gonzalez A."/>
            <person name="Young N.D."/>
            <person name="Perteguer M.J."/>
        </authorList>
    </citation>
    <scope>NUCLEOTIDE SEQUENCE [LARGE SCALE GENOMIC DNA]</scope>
    <source>
        <strain evidence="3">AL3</strain>
        <tissue evidence="3">Liver</tissue>
    </source>
</reference>
<accession>A0ABD6EKI6</accession>
<dbReference type="PANTHER" id="PTHR31967">
    <property type="entry name" value="GROUNDHOG (HEDGEHOG-LIKE FAMILY)-RELATED"/>
    <property type="match status" value="1"/>
</dbReference>
<feature type="domain" description="Nucleotide-diphospho-sugar transferase" evidence="2">
    <location>
        <begin position="152"/>
        <end position="352"/>
    </location>
</feature>
<dbReference type="AlphaFoldDB" id="A0ABD6EKI6"/>
<dbReference type="PANTHER" id="PTHR31967:SF12">
    <property type="entry name" value="NUCLEOTIDE-DIPHOSPHO-SUGAR TRANSFERASE DOMAIN-CONTAINING PROTEIN"/>
    <property type="match status" value="1"/>
</dbReference>
<dbReference type="InterPro" id="IPR005069">
    <property type="entry name" value="Nucl-diP-sugar_transferase"/>
</dbReference>
<keyword evidence="1" id="KW-0812">Transmembrane</keyword>
<evidence type="ECO:0000313" key="3">
    <source>
        <dbReference type="EMBL" id="MFH4980065.1"/>
    </source>
</evidence>
<dbReference type="Pfam" id="PF03407">
    <property type="entry name" value="Nucleotid_trans"/>
    <property type="match status" value="1"/>
</dbReference>
<evidence type="ECO:0000256" key="1">
    <source>
        <dbReference type="SAM" id="Phobius"/>
    </source>
</evidence>
<evidence type="ECO:0000259" key="2">
    <source>
        <dbReference type="Pfam" id="PF03407"/>
    </source>
</evidence>
<proteinExistence type="predicted"/>
<keyword evidence="1" id="KW-1133">Transmembrane helix</keyword>
<evidence type="ECO:0000313" key="4">
    <source>
        <dbReference type="Proteomes" id="UP001608902"/>
    </source>
</evidence>
<dbReference type="Proteomes" id="UP001608902">
    <property type="component" value="Unassembled WGS sequence"/>
</dbReference>
<keyword evidence="1" id="KW-0472">Membrane</keyword>